<comment type="caution">
    <text evidence="1">The sequence shown here is derived from an EMBL/GenBank/DDBJ whole genome shotgun (WGS) entry which is preliminary data.</text>
</comment>
<reference evidence="1" key="1">
    <citation type="submission" date="2016-09" db="EMBL/GenBank/DDBJ databases">
        <authorList>
            <person name="Hebert L."/>
            <person name="Moumen B."/>
        </authorList>
    </citation>
    <scope>NUCLEOTIDE SEQUENCE [LARGE SCALE GENOMIC DNA]</scope>
    <source>
        <strain evidence="1">OVI</strain>
    </source>
</reference>
<accession>A0A1G4IG19</accession>
<dbReference type="VEuPathDB" id="TriTrypDB:TEOVI_000293400"/>
<proteinExistence type="predicted"/>
<keyword evidence="2" id="KW-1185">Reference proteome</keyword>
<dbReference type="AlphaFoldDB" id="A0A1G4IG19"/>
<dbReference type="GeneID" id="92376874"/>
<dbReference type="Proteomes" id="UP000195570">
    <property type="component" value="Unassembled WGS sequence"/>
</dbReference>
<sequence>MSNEVESSAAEPPAPDEATNVAGHRYILINNILCRTETSDGSFRPSDVFVGLDPPPRGTATLGSAAEDNCNHLSVGEFDPTAYVDSISKDCSIFNVFGVMSGGVLVDSESRGFIDFTDDMIFRPPLPPPVEGNDTHNEGSRDGQIRADGVVSLVSSIFPFNGLGTVDTPLPWPRSLPRLRSQRISYRLAAKTVHRMLSRCVGNVKCNKAVLVVLESYRIHRKLHSPQLTFLPNEIPFRFQWHGMTFRVKDGGAPKRFDANGNRTHEYRSPIGRINHMMDGKTGSAYSSFHAFTGLPKMAFRRYRESARRESRHRLENLADGYSRRLEMRIQNIVHPIREEMHIDENIEVVFRRRSGVHLWSAFQRYFTILGVSRCTSCNTPNCNAWYLDNDDKVDYPSALRKLEEDLKYRRTFNLSSSILADSWDWLLAKERGPLTERIRKIIKYARQIDAENKREVINTDKDLR</sequence>
<gene>
    <name evidence="1" type="ORF">TEOVI_000293400</name>
</gene>
<evidence type="ECO:0000313" key="2">
    <source>
        <dbReference type="Proteomes" id="UP000195570"/>
    </source>
</evidence>
<dbReference type="EMBL" id="CZPT02001622">
    <property type="protein sequence ID" value="SCU71353.1"/>
    <property type="molecule type" value="Genomic_DNA"/>
</dbReference>
<organism evidence="1 2">
    <name type="scientific">Trypanosoma equiperdum</name>
    <dbReference type="NCBI Taxonomy" id="5694"/>
    <lineage>
        <taxon>Eukaryota</taxon>
        <taxon>Discoba</taxon>
        <taxon>Euglenozoa</taxon>
        <taxon>Kinetoplastea</taxon>
        <taxon>Metakinetoplastina</taxon>
        <taxon>Trypanosomatida</taxon>
        <taxon>Trypanosomatidae</taxon>
        <taxon>Trypanosoma</taxon>
    </lineage>
</organism>
<protein>
    <submittedName>
        <fullName evidence="1">Class I transcription factor A, subunit 1</fullName>
    </submittedName>
</protein>
<name>A0A1G4IG19_TRYEQ</name>
<evidence type="ECO:0000313" key="1">
    <source>
        <dbReference type="EMBL" id="SCU71353.1"/>
    </source>
</evidence>
<dbReference type="RefSeq" id="XP_067082027.1">
    <property type="nucleotide sequence ID" value="XM_067225926.1"/>
</dbReference>